<dbReference type="InParanoid" id="W2RRP2"/>
<name>W2RRP2_CYPE1</name>
<organism evidence="1 2">
    <name type="scientific">Cyphellophora europaea (strain CBS 101466)</name>
    <name type="common">Phialophora europaea</name>
    <dbReference type="NCBI Taxonomy" id="1220924"/>
    <lineage>
        <taxon>Eukaryota</taxon>
        <taxon>Fungi</taxon>
        <taxon>Dikarya</taxon>
        <taxon>Ascomycota</taxon>
        <taxon>Pezizomycotina</taxon>
        <taxon>Eurotiomycetes</taxon>
        <taxon>Chaetothyriomycetidae</taxon>
        <taxon>Chaetothyriales</taxon>
        <taxon>Cyphellophoraceae</taxon>
        <taxon>Cyphellophora</taxon>
    </lineage>
</organism>
<dbReference type="EMBL" id="KB822722">
    <property type="protein sequence ID" value="ETN38388.1"/>
    <property type="molecule type" value="Genomic_DNA"/>
</dbReference>
<accession>W2RRP2</accession>
<proteinExistence type="predicted"/>
<dbReference type="VEuPathDB" id="FungiDB:HMPREF1541_06423"/>
<keyword evidence="2" id="KW-1185">Reference proteome</keyword>
<evidence type="ECO:0000313" key="1">
    <source>
        <dbReference type="EMBL" id="ETN38388.1"/>
    </source>
</evidence>
<dbReference type="eggNOG" id="ENOG502T4PM">
    <property type="taxonomic scope" value="Eukaryota"/>
</dbReference>
<dbReference type="GeneID" id="19973762"/>
<reference evidence="1 2" key="1">
    <citation type="submission" date="2013-03" db="EMBL/GenBank/DDBJ databases">
        <title>The Genome Sequence of Phialophora europaea CBS 101466.</title>
        <authorList>
            <consortium name="The Broad Institute Genomics Platform"/>
            <person name="Cuomo C."/>
            <person name="de Hoog S."/>
            <person name="Gorbushina A."/>
            <person name="Walker B."/>
            <person name="Young S.K."/>
            <person name="Zeng Q."/>
            <person name="Gargeya S."/>
            <person name="Fitzgerald M."/>
            <person name="Haas B."/>
            <person name="Abouelleil A."/>
            <person name="Allen A.W."/>
            <person name="Alvarado L."/>
            <person name="Arachchi H.M."/>
            <person name="Berlin A.M."/>
            <person name="Chapman S.B."/>
            <person name="Gainer-Dewar J."/>
            <person name="Goldberg J."/>
            <person name="Griggs A."/>
            <person name="Gujja S."/>
            <person name="Hansen M."/>
            <person name="Howarth C."/>
            <person name="Imamovic A."/>
            <person name="Ireland A."/>
            <person name="Larimer J."/>
            <person name="McCowan C."/>
            <person name="Murphy C."/>
            <person name="Pearson M."/>
            <person name="Poon T.W."/>
            <person name="Priest M."/>
            <person name="Roberts A."/>
            <person name="Saif S."/>
            <person name="Shea T."/>
            <person name="Sisk P."/>
            <person name="Sykes S."/>
            <person name="Wortman J."/>
            <person name="Nusbaum C."/>
            <person name="Birren B."/>
        </authorList>
    </citation>
    <scope>NUCLEOTIDE SEQUENCE [LARGE SCALE GENOMIC DNA]</scope>
    <source>
        <strain evidence="1 2">CBS 101466</strain>
    </source>
</reference>
<protein>
    <submittedName>
        <fullName evidence="1">Uncharacterized protein</fullName>
    </submittedName>
</protein>
<sequence>MARLNPTSHCKKPTSSQRIQTAIPEAHTDDRDFPAILQYLMYTSTAIQTDASLLLAIPSRGDLYEKQHSDLIQLHCLARADDFQRKLPECFSLRQELLNSPTPANDPDSTASPLLALPYDILHLVLSTIAYAPSQIALLLTCKRLALLFPSYHLTLSATSPKYAGHLPSAVFDVPALLGVLTPDFPKHLRLCAHCLTARPCPPNDTDYWPHVAGCGSSSDFWIQKTGWEFHGGGWNKVVHDICPHCHGTCSLGDFGDCDGCSALGRLGDVNWQRLGEAWRRRRVEEELRLGRFAT</sequence>
<evidence type="ECO:0000313" key="2">
    <source>
        <dbReference type="Proteomes" id="UP000030752"/>
    </source>
</evidence>
<dbReference type="RefSeq" id="XP_008718977.1">
    <property type="nucleotide sequence ID" value="XM_008720755.1"/>
</dbReference>
<dbReference type="Proteomes" id="UP000030752">
    <property type="component" value="Unassembled WGS sequence"/>
</dbReference>
<dbReference type="OrthoDB" id="4135563at2759"/>
<dbReference type="HOGENOM" id="CLU_076637_0_0_1"/>
<dbReference type="AlphaFoldDB" id="W2RRP2"/>
<gene>
    <name evidence="1" type="ORF">HMPREF1541_06423</name>
</gene>